<feature type="transmembrane region" description="Helical" evidence="1">
    <location>
        <begin position="330"/>
        <end position="356"/>
    </location>
</feature>
<gene>
    <name evidence="2" type="ORF">CTI12_AA429660</name>
</gene>
<dbReference type="OrthoDB" id="444029at2759"/>
<dbReference type="Proteomes" id="UP000245207">
    <property type="component" value="Unassembled WGS sequence"/>
</dbReference>
<comment type="caution">
    <text evidence="2">The sequence shown here is derived from an EMBL/GenBank/DDBJ whole genome shotgun (WGS) entry which is preliminary data.</text>
</comment>
<organism evidence="2 3">
    <name type="scientific">Artemisia annua</name>
    <name type="common">Sweet wormwood</name>
    <dbReference type="NCBI Taxonomy" id="35608"/>
    <lineage>
        <taxon>Eukaryota</taxon>
        <taxon>Viridiplantae</taxon>
        <taxon>Streptophyta</taxon>
        <taxon>Embryophyta</taxon>
        <taxon>Tracheophyta</taxon>
        <taxon>Spermatophyta</taxon>
        <taxon>Magnoliopsida</taxon>
        <taxon>eudicotyledons</taxon>
        <taxon>Gunneridae</taxon>
        <taxon>Pentapetalae</taxon>
        <taxon>asterids</taxon>
        <taxon>campanulids</taxon>
        <taxon>Asterales</taxon>
        <taxon>Asteraceae</taxon>
        <taxon>Asteroideae</taxon>
        <taxon>Anthemideae</taxon>
        <taxon>Artemisiinae</taxon>
        <taxon>Artemisia</taxon>
    </lineage>
</organism>
<accession>A0A2U1M1V1</accession>
<feature type="transmembrane region" description="Helical" evidence="1">
    <location>
        <begin position="304"/>
        <end position="324"/>
    </location>
</feature>
<evidence type="ECO:0000313" key="3">
    <source>
        <dbReference type="Proteomes" id="UP000245207"/>
    </source>
</evidence>
<keyword evidence="3" id="KW-1185">Reference proteome</keyword>
<reference evidence="2 3" key="1">
    <citation type="journal article" date="2018" name="Mol. Plant">
        <title>The genome of Artemisia annua provides insight into the evolution of Asteraceae family and artemisinin biosynthesis.</title>
        <authorList>
            <person name="Shen Q."/>
            <person name="Zhang L."/>
            <person name="Liao Z."/>
            <person name="Wang S."/>
            <person name="Yan T."/>
            <person name="Shi P."/>
            <person name="Liu M."/>
            <person name="Fu X."/>
            <person name="Pan Q."/>
            <person name="Wang Y."/>
            <person name="Lv Z."/>
            <person name="Lu X."/>
            <person name="Zhang F."/>
            <person name="Jiang W."/>
            <person name="Ma Y."/>
            <person name="Chen M."/>
            <person name="Hao X."/>
            <person name="Li L."/>
            <person name="Tang Y."/>
            <person name="Lv G."/>
            <person name="Zhou Y."/>
            <person name="Sun X."/>
            <person name="Brodelius P.E."/>
            <person name="Rose J.K.C."/>
            <person name="Tang K."/>
        </authorList>
    </citation>
    <scope>NUCLEOTIDE SEQUENCE [LARGE SCALE GENOMIC DNA]</scope>
    <source>
        <strain evidence="3">cv. Huhao1</strain>
        <tissue evidence="2">Leaf</tissue>
    </source>
</reference>
<keyword evidence="1" id="KW-1133">Transmembrane helix</keyword>
<keyword evidence="1" id="KW-0472">Membrane</keyword>
<evidence type="ECO:0008006" key="4">
    <source>
        <dbReference type="Google" id="ProtNLM"/>
    </source>
</evidence>
<dbReference type="Pfam" id="PF06549">
    <property type="entry name" value="DUF1118"/>
    <property type="match status" value="2"/>
</dbReference>
<keyword evidence="1" id="KW-0812">Transmembrane</keyword>
<dbReference type="EMBL" id="PKPP01006835">
    <property type="protein sequence ID" value="PWA55190.1"/>
    <property type="molecule type" value="Genomic_DNA"/>
</dbReference>
<sequence length="363" mass="38430">MAVATTPAAFLKSTVDRRLTHVNSPPLFPAKKSSKILAMAPKKKVNKYDKGWKKEWFGAGLFFEGSEEVEVDVFKKLEKRKVLSNVEKAGLLSKAEELGFTLSSIEKLGLLSKAEELGLLSLLETAAGFSPAALASASLPILVAAILAVVLIPDDSTVLVVAQTVVASTLAATATAKTPDAFIKSTVDRRLTHVNSPPLFPAKKSSKILAMAPKKKVNKYDKGWKKEWFGAGLFFEGSEEVEVDVFKKLEKRKVLSNVEKAGLLSKAEELGFTLSSIEKLGLLSKAEELGLLSLLETAAGFSPAALASASLPILVAAILAVVLIPDDSTVLVVAQTVVASTLAATATGLFVGSIVLEGLQEAD</sequence>
<name>A0A2U1M1V1_ARTAN</name>
<protein>
    <recommendedName>
        <fullName evidence="4">Transmembrane protein</fullName>
    </recommendedName>
</protein>
<dbReference type="InterPro" id="IPR009500">
    <property type="entry name" value="DUF1118"/>
</dbReference>
<dbReference type="AlphaFoldDB" id="A0A2U1M1V1"/>
<proteinExistence type="predicted"/>
<evidence type="ECO:0000256" key="1">
    <source>
        <dbReference type="SAM" id="Phobius"/>
    </source>
</evidence>
<evidence type="ECO:0000313" key="2">
    <source>
        <dbReference type="EMBL" id="PWA55190.1"/>
    </source>
</evidence>